<evidence type="ECO:0000256" key="1">
    <source>
        <dbReference type="PROSITE-ProRule" id="PRU00339"/>
    </source>
</evidence>
<evidence type="ECO:0000313" key="2">
    <source>
        <dbReference type="EMBL" id="MCR0231771.1"/>
    </source>
</evidence>
<gene>
    <name evidence="2" type="ORF">MKC95_03205</name>
</gene>
<sequence length="414" mass="49108">MNVSRDRLSVIGKLIGIYREERRGNTLNQFTIKGFCEGICSPNTLKSIENGGLSRSNEVYEELLSKLNLKFNAFKVIDDATKNQLDDLYIAIEYYDEMKISSSLRKLLRILSEVKGYVYYSELYDLFCNLQLYYEKDEYVSNDYVERYLKLLEVLDYEYLDLLRILIYSKRKTESMCDVSKFNELIYKLNLESSKHDFMKINLLQIYYIQSKYLKMYELINTLEERFISKANHTRLLDVYNCAIILVSNIDSEKVSSFIMKEEKLLANMKVPPIKLSEVYSNLGTAYYVMKKYNEALRSYETMINNYSVNFITNYIYMADCQNRLGLERSIPIIDEDKYINAPDDIKIMYKYFLLSKDIPVFVKQNYIMKKVLPNLVDSELIDIFKFELNNLVKISNHYKLLHLFNEYINEKKS</sequence>
<name>A0AAP2UK43_CLOIN</name>
<feature type="repeat" description="TPR" evidence="1">
    <location>
        <begin position="277"/>
        <end position="310"/>
    </location>
</feature>
<accession>A0AAP2UK43</accession>
<comment type="caution">
    <text evidence="2">The sequence shown here is derived from an EMBL/GenBank/DDBJ whole genome shotgun (WGS) entry which is preliminary data.</text>
</comment>
<dbReference type="AlphaFoldDB" id="A0AAP2UK43"/>
<dbReference type="PROSITE" id="PS50005">
    <property type="entry name" value="TPR"/>
    <property type="match status" value="1"/>
</dbReference>
<dbReference type="InterPro" id="IPR019734">
    <property type="entry name" value="TPR_rpt"/>
</dbReference>
<protein>
    <submittedName>
        <fullName evidence="2">Uncharacterized protein</fullName>
    </submittedName>
</protein>
<dbReference type="EMBL" id="JAKTMA010000004">
    <property type="protein sequence ID" value="MCR0231771.1"/>
    <property type="molecule type" value="Genomic_DNA"/>
</dbReference>
<dbReference type="RefSeq" id="WP_216881559.1">
    <property type="nucleotide sequence ID" value="NZ_JAHOMJ010000009.1"/>
</dbReference>
<proteinExistence type="predicted"/>
<reference evidence="2" key="1">
    <citation type="journal article" date="2022" name="Clin. Infect. Dis.">
        <title>Association between Clostridium innocuum and antibiotic-associated diarrhea in adults and children: A cross-sectional study and comparative genomics analysis.</title>
        <authorList>
            <person name="Cherny K.E."/>
            <person name="Muscat E.B."/>
            <person name="Balaji A."/>
            <person name="Mukherjee J."/>
            <person name="Ozer E.A."/>
            <person name="Angarone M.P."/>
            <person name="Hauser A.R."/>
            <person name="Sichel J.S."/>
            <person name="Amponsah E."/>
            <person name="Kociolek L.K."/>
        </authorList>
    </citation>
    <scope>NUCLEOTIDE SEQUENCE</scope>
    <source>
        <strain evidence="2">NU1-AC-029v</strain>
    </source>
</reference>
<dbReference type="Proteomes" id="UP001203972">
    <property type="component" value="Unassembled WGS sequence"/>
</dbReference>
<keyword evidence="1" id="KW-0802">TPR repeat</keyword>
<evidence type="ECO:0000313" key="3">
    <source>
        <dbReference type="Proteomes" id="UP001203972"/>
    </source>
</evidence>
<organism evidence="2 3">
    <name type="scientific">Clostridium innocuum</name>
    <dbReference type="NCBI Taxonomy" id="1522"/>
    <lineage>
        <taxon>Bacteria</taxon>
        <taxon>Bacillati</taxon>
        <taxon>Bacillota</taxon>
        <taxon>Clostridia</taxon>
        <taxon>Eubacteriales</taxon>
        <taxon>Clostridiaceae</taxon>
        <taxon>Clostridium</taxon>
    </lineage>
</organism>